<dbReference type="PANTHER" id="PTHR39217">
    <property type="match status" value="1"/>
</dbReference>
<dbReference type="InParanoid" id="W0RVR1"/>
<sequence length="301" mass="32780">MTAPNTVALATSAAYPELAPDDRLLLAPLARRDVRAEPVVWDDPTVRWTDYGAVVVRSCWDYHLRADAFARWIDRLEGAGVPLWNPPRVLRWNADKRYLRDLARDGVPTVPTRWADGSTRESLAELLASSGWADAVVKPAVSASAFRTWRVSARDALAHESEFRATLAAGPALVQPFVRAVVGEGEWSLVFLGGAYSHAALKRPRAGDFRVQQEHGGSSVRAEPAASVIAQAASIVARYAADCLYARVDGVVDDGAFRLMELELVEPHLFLEMRADAAELLADGIARVVSRGAAENAEKTK</sequence>
<dbReference type="InterPro" id="IPR013815">
    <property type="entry name" value="ATP_grasp_subdomain_1"/>
</dbReference>
<reference evidence="1 2" key="1">
    <citation type="journal article" date="2014" name="Genome Announc.">
        <title>Genome Sequence and Methylome of Soil Bacterium Gemmatirosa kalamazoonensis KBS708T, a Member of the Rarely Cultivated Gemmatimonadetes Phylum.</title>
        <authorList>
            <person name="Debruyn J.M."/>
            <person name="Radosevich M."/>
            <person name="Wommack K.E."/>
            <person name="Polson S.W."/>
            <person name="Hauser L.J."/>
            <person name="Fawaz M.N."/>
            <person name="Korlach J."/>
            <person name="Tsai Y.C."/>
        </authorList>
    </citation>
    <scope>NUCLEOTIDE SEQUENCE [LARGE SCALE GENOMIC DNA]</scope>
    <source>
        <strain evidence="1 2">KBS708</strain>
        <plasmid evidence="2">Plasmid 2</plasmid>
    </source>
</reference>
<dbReference type="RefSeq" id="WP_025414962.1">
    <property type="nucleotide sequence ID" value="NZ_CP007130.1"/>
</dbReference>
<evidence type="ECO:0000313" key="1">
    <source>
        <dbReference type="EMBL" id="AHG93668.1"/>
    </source>
</evidence>
<dbReference type="GO" id="GO:0005524">
    <property type="term" value="F:ATP binding"/>
    <property type="evidence" value="ECO:0007669"/>
    <property type="project" value="InterPro"/>
</dbReference>
<dbReference type="PANTHER" id="PTHR39217:SF1">
    <property type="entry name" value="GLUTATHIONE SYNTHETASE"/>
    <property type="match status" value="1"/>
</dbReference>
<evidence type="ECO:0008006" key="3">
    <source>
        <dbReference type="Google" id="ProtNLM"/>
    </source>
</evidence>
<gene>
    <name evidence="1" type="ORF">J421_6133</name>
</gene>
<evidence type="ECO:0000313" key="2">
    <source>
        <dbReference type="Proteomes" id="UP000019151"/>
    </source>
</evidence>
<organism evidence="1 2">
    <name type="scientific">Gemmatirosa kalamazoonensis</name>
    <dbReference type="NCBI Taxonomy" id="861299"/>
    <lineage>
        <taxon>Bacteria</taxon>
        <taxon>Pseudomonadati</taxon>
        <taxon>Gemmatimonadota</taxon>
        <taxon>Gemmatimonadia</taxon>
        <taxon>Gemmatimonadales</taxon>
        <taxon>Gemmatimonadaceae</taxon>
        <taxon>Gemmatirosa</taxon>
    </lineage>
</organism>
<dbReference type="KEGG" id="gba:J421_6133"/>
<dbReference type="EMBL" id="CP007130">
    <property type="protein sequence ID" value="AHG93668.1"/>
    <property type="molecule type" value="Genomic_DNA"/>
</dbReference>
<dbReference type="Gene3D" id="3.40.50.20">
    <property type="match status" value="1"/>
</dbReference>
<dbReference type="AlphaFoldDB" id="W0RVR1"/>
<dbReference type="eggNOG" id="COG0189">
    <property type="taxonomic scope" value="Bacteria"/>
</dbReference>
<accession>W0RVR1</accession>
<keyword evidence="2" id="KW-1185">Reference proteome</keyword>
<dbReference type="Gene3D" id="3.30.1490.20">
    <property type="entry name" value="ATP-grasp fold, A domain"/>
    <property type="match status" value="1"/>
</dbReference>
<dbReference type="PATRIC" id="fig|861299.3.peg.6191"/>
<geneLocation type="plasmid" evidence="1 2">
    <name>2</name>
</geneLocation>
<keyword evidence="1" id="KW-0614">Plasmid</keyword>
<dbReference type="OrthoDB" id="3373978at2"/>
<protein>
    <recommendedName>
        <fullName evidence="3">Prokaryotic glutathione synthetase ATP-binding domain-containing protein</fullName>
    </recommendedName>
</protein>
<dbReference type="HOGENOM" id="CLU_070819_0_1_0"/>
<dbReference type="InterPro" id="IPR053191">
    <property type="entry name" value="DcsG_Biosynth_Enzyme"/>
</dbReference>
<proteinExistence type="predicted"/>
<name>W0RVR1_9BACT</name>
<dbReference type="SUPFAM" id="SSF56059">
    <property type="entry name" value="Glutathione synthetase ATP-binding domain-like"/>
    <property type="match status" value="1"/>
</dbReference>
<dbReference type="Gene3D" id="3.30.470.20">
    <property type="entry name" value="ATP-grasp fold, B domain"/>
    <property type="match status" value="1"/>
</dbReference>
<dbReference type="Proteomes" id="UP000019151">
    <property type="component" value="Plasmid 2"/>
</dbReference>